<reference evidence="1 2" key="1">
    <citation type="submission" date="2021-06" db="EMBL/GenBank/DDBJ databases">
        <authorList>
            <person name="Sun Q."/>
            <person name="Li D."/>
        </authorList>
    </citation>
    <scope>NUCLEOTIDE SEQUENCE [LARGE SCALE GENOMIC DNA]</scope>
    <source>
        <strain evidence="1 2">MSJ-11</strain>
    </source>
</reference>
<accession>A0ABS6EDF2</accession>
<protein>
    <submittedName>
        <fullName evidence="1">Uncharacterized protein</fullName>
    </submittedName>
</protein>
<evidence type="ECO:0000313" key="1">
    <source>
        <dbReference type="EMBL" id="MBU5483227.1"/>
    </source>
</evidence>
<comment type="caution">
    <text evidence="1">The sequence shown here is derived from an EMBL/GenBank/DDBJ whole genome shotgun (WGS) entry which is preliminary data.</text>
</comment>
<evidence type="ECO:0000313" key="2">
    <source>
        <dbReference type="Proteomes" id="UP000726170"/>
    </source>
</evidence>
<proteinExistence type="predicted"/>
<gene>
    <name evidence="1" type="ORF">KQI86_02735</name>
</gene>
<keyword evidence="2" id="KW-1185">Reference proteome</keyword>
<sequence length="366" mass="44278">MNLVDLREFEFEMNKIISFENSEFIFGNKEFEEGIYKNYIYTNSYEVQEDCTKTSIYAVSLIDESIDKLYSIKKEASTIFLSERYVLFMGNDFEIDEEHSDVQKDIHGEYDYAILCNLKDKKEYEVKDKRVVLGIRDYFIPYDIDDSRHIAFEEAYMEDWELEEMFWEGIKKENFYRNGYRESINIISLQRFIQFVKSGCKLIPFNQIHNTELTAWIRYFGMDDESIYYRVKDFESKIQHIYSVNKKTLEKKLLKSIQMNDSKFSYSTNFIWYDIENRRIYEIRIIENKIKQIKEIFDEDFTFEYGELKEDFEGIIEDYFITSFWTEDDNGDNYKNFVKIRDIKNGNINSYEGTCVILKDNIILFK</sequence>
<dbReference type="EMBL" id="JAHLQF010000001">
    <property type="protein sequence ID" value="MBU5483227.1"/>
    <property type="molecule type" value="Genomic_DNA"/>
</dbReference>
<organism evidence="1 2">
    <name type="scientific">Clostridium mobile</name>
    <dbReference type="NCBI Taxonomy" id="2841512"/>
    <lineage>
        <taxon>Bacteria</taxon>
        <taxon>Bacillati</taxon>
        <taxon>Bacillota</taxon>
        <taxon>Clostridia</taxon>
        <taxon>Eubacteriales</taxon>
        <taxon>Clostridiaceae</taxon>
        <taxon>Clostridium</taxon>
    </lineage>
</organism>
<dbReference type="Proteomes" id="UP000726170">
    <property type="component" value="Unassembled WGS sequence"/>
</dbReference>
<dbReference type="RefSeq" id="WP_216437624.1">
    <property type="nucleotide sequence ID" value="NZ_JAHLQF010000001.1"/>
</dbReference>
<name>A0ABS6EDF2_9CLOT</name>